<keyword evidence="2" id="KW-0479">Metal-binding</keyword>
<evidence type="ECO:0000256" key="1">
    <source>
        <dbReference type="ARBA" id="ARBA00004123"/>
    </source>
</evidence>
<keyword evidence="3" id="KW-0677">Repeat</keyword>
<dbReference type="Pfam" id="PF12171">
    <property type="entry name" value="zf-C2H2_jaz"/>
    <property type="match status" value="1"/>
</dbReference>
<dbReference type="SUPFAM" id="SSF57667">
    <property type="entry name" value="beta-beta-alpha zinc fingers"/>
    <property type="match status" value="3"/>
</dbReference>
<dbReference type="InterPro" id="IPR051868">
    <property type="entry name" value="ZN346_ZMAT4"/>
</dbReference>
<evidence type="ECO:0000256" key="2">
    <source>
        <dbReference type="ARBA" id="ARBA00022723"/>
    </source>
</evidence>
<keyword evidence="4" id="KW-0863">Zinc-finger</keyword>
<evidence type="ECO:0000256" key="3">
    <source>
        <dbReference type="ARBA" id="ARBA00022737"/>
    </source>
</evidence>
<evidence type="ECO:0000259" key="8">
    <source>
        <dbReference type="PROSITE" id="PS00028"/>
    </source>
</evidence>
<proteinExistence type="predicted"/>
<dbReference type="InterPro" id="IPR022755">
    <property type="entry name" value="Znf_C2H2_jaz"/>
</dbReference>
<dbReference type="Gene3D" id="3.30.160.60">
    <property type="entry name" value="Classic Zinc Finger"/>
    <property type="match status" value="3"/>
</dbReference>
<keyword evidence="10" id="KW-1185">Reference proteome</keyword>
<dbReference type="InterPro" id="IPR013087">
    <property type="entry name" value="Znf_C2H2_type"/>
</dbReference>
<protein>
    <recommendedName>
        <fullName evidence="8">C2H2-type domain-containing protein</fullName>
    </recommendedName>
</protein>
<dbReference type="PANTHER" id="PTHR46144:SF6">
    <property type="entry name" value="C2H2-TYPE DOMAIN-CONTAINING PROTEIN"/>
    <property type="match status" value="1"/>
</dbReference>
<keyword evidence="5" id="KW-0862">Zinc</keyword>
<sequence length="314" mass="34130">MTDCTPFTIDSVPITSPYCTGPLMPPRGESESEFVCTVCNVKCCGRVPFNQHLQGASHRRQLQLKGGAPLTCTLCELSFTSSEHLEGHLNGQKHKRKLQLSSVTNLPNGPAMASFTPSVPPVSSDTTVPLALRCSACDLICSSSEQLTAHLSGKKHAKKCKLQANFWVAALQANKTDQTQSTGMSPAKASKRRTFFRLPKNLPETSPEVLLQMENALPLTHTAGRLSDLPFCVLPSRSRTTEEEPDGKRPRSDPESVHPSDIEPEPVTTRFCGHLNCVIGRAAKLYQLTLQNELGPSYVPPSLCESKTESTACS</sequence>
<reference evidence="9" key="1">
    <citation type="submission" date="2019-03" db="EMBL/GenBank/DDBJ databases">
        <title>Improved annotation for the trematode Fasciola hepatica.</title>
        <authorList>
            <person name="Choi Y.-J."/>
            <person name="Martin J."/>
            <person name="Mitreva M."/>
        </authorList>
    </citation>
    <scope>NUCLEOTIDE SEQUENCE [LARGE SCALE GENOMIC DNA]</scope>
</reference>
<dbReference type="PANTHER" id="PTHR46144">
    <property type="entry name" value="ZINC FINGER PROTEIN 385B-LIKE"/>
    <property type="match status" value="1"/>
</dbReference>
<dbReference type="Proteomes" id="UP000230066">
    <property type="component" value="Unassembled WGS sequence"/>
</dbReference>
<feature type="compositionally biased region" description="Basic and acidic residues" evidence="7">
    <location>
        <begin position="239"/>
        <end position="261"/>
    </location>
</feature>
<dbReference type="SMART" id="SM00451">
    <property type="entry name" value="ZnF_U1"/>
    <property type="match status" value="3"/>
</dbReference>
<gene>
    <name evidence="9" type="ORF">D915_008006</name>
</gene>
<dbReference type="SMART" id="SM00355">
    <property type="entry name" value="ZnF_C2H2"/>
    <property type="match status" value="3"/>
</dbReference>
<comment type="subcellular location">
    <subcellularLocation>
        <location evidence="1">Nucleus</location>
    </subcellularLocation>
</comment>
<feature type="domain" description="C2H2-type" evidence="8">
    <location>
        <begin position="72"/>
        <end position="94"/>
    </location>
</feature>
<feature type="region of interest" description="Disordered" evidence="7">
    <location>
        <begin position="237"/>
        <end position="265"/>
    </location>
</feature>
<dbReference type="GO" id="GO:0005634">
    <property type="term" value="C:nucleus"/>
    <property type="evidence" value="ECO:0007669"/>
    <property type="project" value="UniProtKB-SubCell"/>
</dbReference>
<dbReference type="GO" id="GO:0003676">
    <property type="term" value="F:nucleic acid binding"/>
    <property type="evidence" value="ECO:0007669"/>
    <property type="project" value="InterPro"/>
</dbReference>
<dbReference type="GO" id="GO:0008270">
    <property type="term" value="F:zinc ion binding"/>
    <property type="evidence" value="ECO:0007669"/>
    <property type="project" value="UniProtKB-KW"/>
</dbReference>
<comment type="caution">
    <text evidence="9">The sequence shown here is derived from an EMBL/GenBank/DDBJ whole genome shotgun (WGS) entry which is preliminary data.</text>
</comment>
<evidence type="ECO:0000256" key="4">
    <source>
        <dbReference type="ARBA" id="ARBA00022771"/>
    </source>
</evidence>
<dbReference type="InterPro" id="IPR036236">
    <property type="entry name" value="Znf_C2H2_sf"/>
</dbReference>
<dbReference type="Pfam" id="PF12874">
    <property type="entry name" value="zf-met"/>
    <property type="match status" value="2"/>
</dbReference>
<evidence type="ECO:0000256" key="7">
    <source>
        <dbReference type="SAM" id="MobiDB-lite"/>
    </source>
</evidence>
<evidence type="ECO:0000313" key="9">
    <source>
        <dbReference type="EMBL" id="THD21193.1"/>
    </source>
</evidence>
<dbReference type="EMBL" id="JXXN02003770">
    <property type="protein sequence ID" value="THD21193.1"/>
    <property type="molecule type" value="Genomic_DNA"/>
</dbReference>
<evidence type="ECO:0000256" key="5">
    <source>
        <dbReference type="ARBA" id="ARBA00022833"/>
    </source>
</evidence>
<name>A0A4E0R1E7_FASHE</name>
<evidence type="ECO:0000256" key="6">
    <source>
        <dbReference type="ARBA" id="ARBA00023242"/>
    </source>
</evidence>
<accession>A0A4E0R1E7</accession>
<evidence type="ECO:0000313" key="10">
    <source>
        <dbReference type="Proteomes" id="UP000230066"/>
    </source>
</evidence>
<organism evidence="9 10">
    <name type="scientific">Fasciola hepatica</name>
    <name type="common">Liver fluke</name>
    <dbReference type="NCBI Taxonomy" id="6192"/>
    <lineage>
        <taxon>Eukaryota</taxon>
        <taxon>Metazoa</taxon>
        <taxon>Spiralia</taxon>
        <taxon>Lophotrochozoa</taxon>
        <taxon>Platyhelminthes</taxon>
        <taxon>Trematoda</taxon>
        <taxon>Digenea</taxon>
        <taxon>Plagiorchiida</taxon>
        <taxon>Echinostomata</taxon>
        <taxon>Echinostomatoidea</taxon>
        <taxon>Fasciolidae</taxon>
        <taxon>Fasciola</taxon>
    </lineage>
</organism>
<dbReference type="InterPro" id="IPR003604">
    <property type="entry name" value="Matrin/U1-like-C_Znf_C2H2"/>
</dbReference>
<keyword evidence="6" id="KW-0539">Nucleus</keyword>
<dbReference type="AlphaFoldDB" id="A0A4E0R1E7"/>
<dbReference type="PROSITE" id="PS00028">
    <property type="entry name" value="ZINC_FINGER_C2H2_1"/>
    <property type="match status" value="1"/>
</dbReference>